<dbReference type="Pfam" id="PF21010">
    <property type="entry name" value="HA2_C"/>
    <property type="match status" value="1"/>
</dbReference>
<evidence type="ECO:0000259" key="11">
    <source>
        <dbReference type="PROSITE" id="PS51194"/>
    </source>
</evidence>
<dbReference type="CDD" id="cd18791">
    <property type="entry name" value="SF2_C_RHA"/>
    <property type="match status" value="1"/>
</dbReference>
<dbReference type="Proteomes" id="UP000305362">
    <property type="component" value="Unassembled WGS sequence"/>
</dbReference>
<evidence type="ECO:0000256" key="2">
    <source>
        <dbReference type="ARBA" id="ARBA00022801"/>
    </source>
</evidence>
<evidence type="ECO:0000256" key="4">
    <source>
        <dbReference type="ARBA" id="ARBA00022840"/>
    </source>
</evidence>
<feature type="compositionally biased region" description="Polar residues" evidence="8">
    <location>
        <begin position="311"/>
        <end position="325"/>
    </location>
</feature>
<evidence type="ECO:0000256" key="7">
    <source>
        <dbReference type="PROSITE-ProRule" id="PRU00266"/>
    </source>
</evidence>
<dbReference type="PROSITE" id="PS51194">
    <property type="entry name" value="HELICASE_CTER"/>
    <property type="match status" value="1"/>
</dbReference>
<dbReference type="SMART" id="SM00487">
    <property type="entry name" value="DEXDc"/>
    <property type="match status" value="1"/>
</dbReference>
<feature type="compositionally biased region" description="Basic and acidic residues" evidence="8">
    <location>
        <begin position="1679"/>
        <end position="1688"/>
    </location>
</feature>
<feature type="compositionally biased region" description="Polar residues" evidence="8">
    <location>
        <begin position="1286"/>
        <end position="1308"/>
    </location>
</feature>
<keyword evidence="5 7" id="KW-0694">RNA-binding</keyword>
<dbReference type="SUPFAM" id="SSF52540">
    <property type="entry name" value="P-loop containing nucleoside triphosphate hydrolases"/>
    <property type="match status" value="1"/>
</dbReference>
<comment type="caution">
    <text evidence="12">The sequence shown here is derived from an EMBL/GenBank/DDBJ whole genome shotgun (WGS) entry which is preliminary data.</text>
</comment>
<feature type="compositionally biased region" description="Basic and acidic residues" evidence="8">
    <location>
        <begin position="336"/>
        <end position="347"/>
    </location>
</feature>
<evidence type="ECO:0000256" key="6">
    <source>
        <dbReference type="ARBA" id="ARBA00060772"/>
    </source>
</evidence>
<dbReference type="InterPro" id="IPR027417">
    <property type="entry name" value="P-loop_NTPase"/>
</dbReference>
<feature type="compositionally biased region" description="Basic and acidic residues" evidence="8">
    <location>
        <begin position="1619"/>
        <end position="1664"/>
    </location>
</feature>
<evidence type="ECO:0000259" key="10">
    <source>
        <dbReference type="PROSITE" id="PS51192"/>
    </source>
</evidence>
<feature type="region of interest" description="Disordered" evidence="8">
    <location>
        <begin position="1576"/>
        <end position="1595"/>
    </location>
</feature>
<feature type="domain" description="Helicase ATP-binding" evidence="10">
    <location>
        <begin position="378"/>
        <end position="565"/>
    </location>
</feature>
<dbReference type="CDD" id="cd17917">
    <property type="entry name" value="DEXHc_RHA-like"/>
    <property type="match status" value="1"/>
</dbReference>
<feature type="compositionally biased region" description="Low complexity" evidence="8">
    <location>
        <begin position="1359"/>
        <end position="1371"/>
    </location>
</feature>
<dbReference type="InterPro" id="IPR011545">
    <property type="entry name" value="DEAD/DEAH_box_helicase_dom"/>
</dbReference>
<dbReference type="InterPro" id="IPR007502">
    <property type="entry name" value="Helicase-assoc_dom"/>
</dbReference>
<gene>
    <name evidence="12" type="ORF">E3Q03_03761</name>
</gene>
<dbReference type="PROSITE" id="PS51192">
    <property type="entry name" value="HELICASE_ATP_BIND_1"/>
    <property type="match status" value="1"/>
</dbReference>
<evidence type="ECO:0000256" key="8">
    <source>
        <dbReference type="SAM" id="MobiDB-lite"/>
    </source>
</evidence>
<dbReference type="InterPro" id="IPR048333">
    <property type="entry name" value="HA2_WH"/>
</dbReference>
<evidence type="ECO:0000256" key="3">
    <source>
        <dbReference type="ARBA" id="ARBA00022806"/>
    </source>
</evidence>
<dbReference type="PROSITE" id="PS50137">
    <property type="entry name" value="DS_RBD"/>
    <property type="match status" value="1"/>
</dbReference>
<evidence type="ECO:0000259" key="9">
    <source>
        <dbReference type="PROSITE" id="PS50137"/>
    </source>
</evidence>
<dbReference type="GO" id="GO:0004386">
    <property type="term" value="F:helicase activity"/>
    <property type="evidence" value="ECO:0007669"/>
    <property type="project" value="UniProtKB-KW"/>
</dbReference>
<dbReference type="GO" id="GO:0003723">
    <property type="term" value="F:RNA binding"/>
    <property type="evidence" value="ECO:0007669"/>
    <property type="project" value="UniProtKB-UniRule"/>
</dbReference>
<feature type="compositionally biased region" description="Polar residues" evidence="8">
    <location>
        <begin position="1"/>
        <end position="16"/>
    </location>
</feature>
<feature type="region of interest" description="Disordered" evidence="8">
    <location>
        <begin position="299"/>
        <end position="347"/>
    </location>
</feature>
<feature type="compositionally biased region" description="Basic and acidic residues" evidence="8">
    <location>
        <begin position="1440"/>
        <end position="1458"/>
    </location>
</feature>
<dbReference type="EMBL" id="SPRV01000059">
    <property type="protein sequence ID" value="TIC59755.1"/>
    <property type="molecule type" value="Genomic_DNA"/>
</dbReference>
<dbReference type="SMART" id="SM00490">
    <property type="entry name" value="HELICc"/>
    <property type="match status" value="1"/>
</dbReference>
<feature type="compositionally biased region" description="Polar residues" evidence="8">
    <location>
        <begin position="1392"/>
        <end position="1404"/>
    </location>
</feature>
<dbReference type="InterPro" id="IPR014001">
    <property type="entry name" value="Helicase_ATP-bd"/>
</dbReference>
<dbReference type="InterPro" id="IPR001650">
    <property type="entry name" value="Helicase_C-like"/>
</dbReference>
<keyword evidence="4" id="KW-0067">ATP-binding</keyword>
<dbReference type="Gene3D" id="1.20.120.1080">
    <property type="match status" value="1"/>
</dbReference>
<dbReference type="Pfam" id="PF00271">
    <property type="entry name" value="Helicase_C"/>
    <property type="match status" value="1"/>
</dbReference>
<sequence length="1720" mass="192779">MNTADKSQQWRRSSPYQKEHQQSYVHFDGLRRTKKYIEDSYPNVHLKSHLTQNPKSPIANYVMLKYGFAPAYQNVACIVEGKLLYRSFVRVDQTQDRVIEGFGDNPVAKMAEQVAALDALYQLKAFDLLDSPERNFTSNEMQNSTEKTSTHFLSDNTTAIDFETSKQFVEFYCNKYNVSHKVDAHQRMVNSGRSKKKHSDGWTSILKIHGLTMGRADYPNKKQANQLAYIDATKYLHSCDNSLWQLFQDSIKEETNKKAERAAMDAFKGVSMSYHASNRVQETLNGVISNMKDSKIYSKRPYNEEDEDVITRSSTPLNAANNPSKQFKPRRPPAKKHLENKSKSMSKDLEFYNTNQQFDKIRQQRGSLPIFTQAEEVVTSINDNMITVLMAATGSGKTTQMPQLILDDAIQHGRGAKCNILCTQPRRIAAISVAQRVASERGEKLGKRVGYQVRFESKKPEPHGSITFCTTGVFLRRMQSALEESAGDSTEGKDKYGMLDDITHVVVDEVHERDVDTDLTLVVLKRLIADRKARGKPLKVILMSATIDSDLFQNYFASVNNDVPAPVADIPGRSFPVTKYFLDDYLEEMKTLPEKEGGWVFKEKNVMEYMKNEFKDEMGGDELEIPYPLVALTIAHVARLSRNEDGHVLIFLPGWDEIKAVQTILEEQKLYGVDFNDRGKYSIHVLHSSVPVQEQQKIFEPCEEGIRRIILSTNVAETSVTIPDVVYVVDAARVKEKRYDAEKHMSQLVSAWVGKSNLNQRAGRAGRHREGEYYGVLSKRRYESLAAHQTVEMKRVDLSEVVLRVKALNFPGLEVEDVLAQAIEPPAPERVKLALDRLYLIGAINKKKELTSLGKVLLQLPIEAPIGKLILYATFFRCLDPALSLAAILTNRDPFVAPLDLRAEANAAKQKWSQREYKSDPFTILNAYETWWGLHSAGKHSQAWDFVNENFLSRATLLQIRQVKEHLYKSLESLKLTEFLTSDPALNKAKVGSQDKAKNLRKGELVIPDYLNVNAHSKPMLAALIAMSCSPNFALRTGDRNHRTAAEKSVFIHSSSVLHPRNEKDEVSYSKQLQYVNKHIVSFQEKTKNISNLSAGPPGREPQVMLRMCTKLDLMVYALFGAAEIKQDGDQVIIDDWVVLFGQKKELESLRKLKMMLHSCMLRVFEGVHAGSALEQAEMYNDEEIYKLDNLLVLQSEEEAEQVNEEKLSPKEQVELDLMANNVVFLLNQWAKDANDYEDKVFGRKQINVTKKGNGAVNKKYASNPSSGTTTPNNQVKAILKRPASHTGSNSSAYGSNQSIHANQSSQSVPAGVLADANTPSMPTSNMLRANSAILAELMSKGEADNGEFNKKVVKDASGSGTCTVVSSSRSPTPKLDEEPQDEVQENVAEGNISSGASSVTTPKESVATPRASNVATPVASPQPIKANPVPSLVVVPPRDTSKTSVRREREEHTNHDENDNDNGWKYIATNKARKSQPPPEEDPVAMDFGPSMPLDERFNFISLTEPNAISKLEPKLNESGISGNIPDQQQTKPGSHKSRVSTSDSIALSQADSTKSTFKSSMGRIFKGKKIFGKRRKTLEGVQSPAIEVPPLPTSFSQTLPALRSIEPMNINLPTAEEIERREEEARQLKEAEERRKKEREEEQARNRKIQENRIRELKEAGRSKSSLGASKVSPKAAPKEKPKEVPKNTTPAPAPATPEPEFTIEDADWATAVINQYN</sequence>
<organism evidence="12 13">
    <name type="scientific">Wallemia mellicola</name>
    <dbReference type="NCBI Taxonomy" id="1708541"/>
    <lineage>
        <taxon>Eukaryota</taxon>
        <taxon>Fungi</taxon>
        <taxon>Dikarya</taxon>
        <taxon>Basidiomycota</taxon>
        <taxon>Wallemiomycotina</taxon>
        <taxon>Wallemiomycetes</taxon>
        <taxon>Wallemiales</taxon>
        <taxon>Wallemiaceae</taxon>
        <taxon>Wallemia</taxon>
    </lineage>
</organism>
<dbReference type="GO" id="GO:0005524">
    <property type="term" value="F:ATP binding"/>
    <property type="evidence" value="ECO:0007669"/>
    <property type="project" value="UniProtKB-KW"/>
</dbReference>
<dbReference type="FunFam" id="1.20.120.1080:FF:000002">
    <property type="entry name" value="Putative ATP-dependent RNA helicase DHX36"/>
    <property type="match status" value="1"/>
</dbReference>
<dbReference type="Pfam" id="PF04408">
    <property type="entry name" value="WHD_HA2"/>
    <property type="match status" value="1"/>
</dbReference>
<feature type="region of interest" description="Disordered" evidence="8">
    <location>
        <begin position="1"/>
        <end position="22"/>
    </location>
</feature>
<evidence type="ECO:0000313" key="13">
    <source>
        <dbReference type="Proteomes" id="UP000305362"/>
    </source>
</evidence>
<comment type="similarity">
    <text evidence="6">Belongs to the DExH box helicase family.</text>
</comment>
<feature type="domain" description="DRBM" evidence="9">
    <location>
        <begin position="53"/>
        <end position="125"/>
    </location>
</feature>
<evidence type="ECO:0000256" key="1">
    <source>
        <dbReference type="ARBA" id="ARBA00022741"/>
    </source>
</evidence>
<accession>A0AB74KC15</accession>
<keyword evidence="3" id="KW-0347">Helicase</keyword>
<evidence type="ECO:0000256" key="5">
    <source>
        <dbReference type="ARBA" id="ARBA00022884"/>
    </source>
</evidence>
<evidence type="ECO:0000313" key="12">
    <source>
        <dbReference type="EMBL" id="TIC59755.1"/>
    </source>
</evidence>
<name>A0AB74KC15_9BASI</name>
<dbReference type="PANTHER" id="PTHR18934">
    <property type="entry name" value="ATP-DEPENDENT RNA HELICASE"/>
    <property type="match status" value="1"/>
</dbReference>
<feature type="domain" description="Helicase C-terminal" evidence="11">
    <location>
        <begin position="628"/>
        <end position="809"/>
    </location>
</feature>
<protein>
    <submittedName>
        <fullName evidence="12">P-loop containing nucleoside triphosphate hydrolase protein</fullName>
    </submittedName>
</protein>
<feature type="region of interest" description="Disordered" evidence="8">
    <location>
        <begin position="1613"/>
        <end position="1709"/>
    </location>
</feature>
<feature type="compositionally biased region" description="Polar residues" evidence="8">
    <location>
        <begin position="1541"/>
        <end position="1560"/>
    </location>
</feature>
<proteinExistence type="inferred from homology"/>
<feature type="region of interest" description="Disordered" evidence="8">
    <location>
        <begin position="1283"/>
        <end position="1308"/>
    </location>
</feature>
<keyword evidence="1" id="KW-0547">Nucleotide-binding</keyword>
<keyword evidence="2 12" id="KW-0378">Hydrolase</keyword>
<dbReference type="FunFam" id="3.40.50.300:FF:000526">
    <property type="entry name" value="DExH-box ATP-dependent RNA helicase DExH3"/>
    <property type="match status" value="1"/>
</dbReference>
<reference evidence="12 13" key="1">
    <citation type="submission" date="2019-03" db="EMBL/GenBank/DDBJ databases">
        <title>Sequencing 25 genomes of Wallemia mellicola.</title>
        <authorList>
            <person name="Gostincar C."/>
        </authorList>
    </citation>
    <scope>NUCLEOTIDE SEQUENCE [LARGE SCALE GENOMIC DNA]</scope>
    <source>
        <strain evidence="12 13">EXF-1277</strain>
    </source>
</reference>
<dbReference type="InterPro" id="IPR014720">
    <property type="entry name" value="dsRBD_dom"/>
</dbReference>
<feature type="compositionally biased region" description="Polar residues" evidence="8">
    <location>
        <begin position="1520"/>
        <end position="1534"/>
    </location>
</feature>
<dbReference type="Pfam" id="PF00270">
    <property type="entry name" value="DEAD"/>
    <property type="match status" value="1"/>
</dbReference>
<dbReference type="FunFam" id="3.40.50.300:FF:001714">
    <property type="entry name" value="ATP-dependent DEAD/H RNA helicase, putative"/>
    <property type="match status" value="1"/>
</dbReference>
<feature type="region of interest" description="Disordered" evidence="8">
    <location>
        <begin position="1516"/>
        <end position="1560"/>
    </location>
</feature>
<dbReference type="Gene3D" id="3.40.50.300">
    <property type="entry name" value="P-loop containing nucleotide triphosphate hydrolases"/>
    <property type="match status" value="2"/>
</dbReference>
<feature type="region of interest" description="Disordered" evidence="8">
    <location>
        <begin position="1359"/>
        <end position="1492"/>
    </location>
</feature>
<dbReference type="GO" id="GO:0016787">
    <property type="term" value="F:hydrolase activity"/>
    <property type="evidence" value="ECO:0007669"/>
    <property type="project" value="UniProtKB-KW"/>
</dbReference>
<dbReference type="PANTHER" id="PTHR18934:SF203">
    <property type="entry name" value="ATP-DEPENDENT RNA HELICASE A"/>
    <property type="match status" value="1"/>
</dbReference>
<dbReference type="SMART" id="SM00847">
    <property type="entry name" value="HA2"/>
    <property type="match status" value="1"/>
</dbReference>